<keyword evidence="3" id="KW-1185">Reference proteome</keyword>
<dbReference type="AlphaFoldDB" id="A0A1G9YJP3"/>
<dbReference type="OrthoDB" id="2320684at2"/>
<feature type="transmembrane region" description="Helical" evidence="1">
    <location>
        <begin position="280"/>
        <end position="298"/>
    </location>
</feature>
<dbReference type="Proteomes" id="UP000199334">
    <property type="component" value="Unassembled WGS sequence"/>
</dbReference>
<feature type="transmembrane region" description="Helical" evidence="1">
    <location>
        <begin position="310"/>
        <end position="327"/>
    </location>
</feature>
<gene>
    <name evidence="2" type="ORF">SAMN05216498_1413</name>
</gene>
<name>A0A1G9YJP3_9BACI</name>
<feature type="transmembrane region" description="Helical" evidence="1">
    <location>
        <begin position="366"/>
        <end position="387"/>
    </location>
</feature>
<feature type="transmembrane region" description="Helical" evidence="1">
    <location>
        <begin position="177"/>
        <end position="199"/>
    </location>
</feature>
<dbReference type="RefSeq" id="WP_093855892.1">
    <property type="nucleotide sequence ID" value="NZ_BJVZ01000027.1"/>
</dbReference>
<evidence type="ECO:0000313" key="3">
    <source>
        <dbReference type="Proteomes" id="UP000199334"/>
    </source>
</evidence>
<accession>A0A1G9YJP3</accession>
<protein>
    <recommendedName>
        <fullName evidence="4">ABC-2 family transporter protein</fullName>
    </recommendedName>
</protein>
<keyword evidence="1" id="KW-1133">Transmembrane helix</keyword>
<dbReference type="EMBL" id="FNIG01000002">
    <property type="protein sequence ID" value="SDN08711.1"/>
    <property type="molecule type" value="Genomic_DNA"/>
</dbReference>
<keyword evidence="1" id="KW-0472">Membrane</keyword>
<evidence type="ECO:0008006" key="4">
    <source>
        <dbReference type="Google" id="ProtNLM"/>
    </source>
</evidence>
<evidence type="ECO:0000256" key="1">
    <source>
        <dbReference type="SAM" id="Phobius"/>
    </source>
</evidence>
<reference evidence="2 3" key="1">
    <citation type="submission" date="2016-10" db="EMBL/GenBank/DDBJ databases">
        <authorList>
            <person name="de Groot N.N."/>
        </authorList>
    </citation>
    <scope>NUCLEOTIDE SEQUENCE [LARGE SCALE GENOMIC DNA]</scope>
    <source>
        <strain evidence="2 3">CGMCC 1.3442</strain>
    </source>
</reference>
<feature type="transmembrane region" description="Helical" evidence="1">
    <location>
        <begin position="219"/>
        <end position="247"/>
    </location>
</feature>
<dbReference type="STRING" id="237069.SAMN05216498_1413"/>
<evidence type="ECO:0000313" key="2">
    <source>
        <dbReference type="EMBL" id="SDN08711.1"/>
    </source>
</evidence>
<feature type="transmembrane region" description="Helical" evidence="1">
    <location>
        <begin position="20"/>
        <end position="37"/>
    </location>
</feature>
<organism evidence="2 3">
    <name type="scientific">Tenuibacillus multivorans</name>
    <dbReference type="NCBI Taxonomy" id="237069"/>
    <lineage>
        <taxon>Bacteria</taxon>
        <taxon>Bacillati</taxon>
        <taxon>Bacillota</taxon>
        <taxon>Bacilli</taxon>
        <taxon>Bacillales</taxon>
        <taxon>Bacillaceae</taxon>
        <taxon>Tenuibacillus</taxon>
    </lineage>
</organism>
<keyword evidence="1" id="KW-0812">Transmembrane</keyword>
<proteinExistence type="predicted"/>
<sequence>MNYYLKHEFKLILKSKKNLLFIAFIAIILLTYILLMLPKEEHVETVEPEEIKRDLDQVFAQQELRRESGQTYYNRYTGTSYYALRESYYHLHNKILTSIDDDNYRRFTHLRLYYLLGNPRSFISSAEGYEQSPYPGKDKLHLYYQTLLRYQSYLDQDQLITYPMIVEKTTLQKLQELLLSSLTYLIIFMAIYFSCDMLVRDKQYQSLTQGLPMSWYRTINLKSLVAFMFTLLTIVGFSLIGAIIISLQYGFGHFNLPIPIKTDLYGYSLEAYNTMSMGEFSLKSVSFIPLLIFLFIRFNALLSLLVRNTWLVLSVSTIILLSEFIYYDRTVKELFGLDLSYFPQTYFDFGKVVANEKNYLFNVETITYSQGLIVIFITIIIVEILLYTMTKLITKRKFYQS</sequence>